<dbReference type="PRINTS" id="PR01041">
    <property type="entry name" value="TRNASYNTHMET"/>
</dbReference>
<evidence type="ECO:0000256" key="7">
    <source>
        <dbReference type="ARBA" id="ARBA00023146"/>
    </source>
</evidence>
<evidence type="ECO:0000259" key="13">
    <source>
        <dbReference type="Pfam" id="PF19303"/>
    </source>
</evidence>
<dbReference type="GO" id="GO:0006431">
    <property type="term" value="P:methionyl-tRNA aminoacylation"/>
    <property type="evidence" value="ECO:0007669"/>
    <property type="project" value="InterPro"/>
</dbReference>
<evidence type="ECO:0000256" key="9">
    <source>
        <dbReference type="ARBA" id="ARBA00068817"/>
    </source>
</evidence>
<dbReference type="Gene3D" id="3.40.50.620">
    <property type="entry name" value="HUPs"/>
    <property type="match status" value="1"/>
</dbReference>
<dbReference type="GO" id="GO:0005524">
    <property type="term" value="F:ATP binding"/>
    <property type="evidence" value="ECO:0007669"/>
    <property type="project" value="UniProtKB-KW"/>
</dbReference>
<dbReference type="NCBIfam" id="TIGR00398">
    <property type="entry name" value="metG"/>
    <property type="match status" value="1"/>
</dbReference>
<dbReference type="PANTHER" id="PTHR43326">
    <property type="entry name" value="METHIONYL-TRNA SYNTHETASE"/>
    <property type="match status" value="1"/>
</dbReference>
<evidence type="ECO:0000313" key="14">
    <source>
        <dbReference type="EMBL" id="OAX83393.1"/>
    </source>
</evidence>
<evidence type="ECO:0000256" key="8">
    <source>
        <dbReference type="ARBA" id="ARBA00047364"/>
    </source>
</evidence>
<dbReference type="Proteomes" id="UP000091918">
    <property type="component" value="Unassembled WGS sequence"/>
</dbReference>
<dbReference type="GO" id="GO:0005739">
    <property type="term" value="C:mitochondrion"/>
    <property type="evidence" value="ECO:0007669"/>
    <property type="project" value="UniProtKB-ARBA"/>
</dbReference>
<keyword evidence="15" id="KW-1185">Reference proteome</keyword>
<dbReference type="STRING" id="1658172.A0A1B7P2Z7"/>
<comment type="catalytic activity">
    <reaction evidence="8">
        <text>tRNA(Met) + L-methionine + ATP = L-methionyl-tRNA(Met) + AMP + diphosphate</text>
        <dbReference type="Rhea" id="RHEA:13481"/>
        <dbReference type="Rhea" id="RHEA-COMP:9667"/>
        <dbReference type="Rhea" id="RHEA-COMP:9698"/>
        <dbReference type="ChEBI" id="CHEBI:30616"/>
        <dbReference type="ChEBI" id="CHEBI:33019"/>
        <dbReference type="ChEBI" id="CHEBI:57844"/>
        <dbReference type="ChEBI" id="CHEBI:78442"/>
        <dbReference type="ChEBI" id="CHEBI:78530"/>
        <dbReference type="ChEBI" id="CHEBI:456215"/>
        <dbReference type="EC" id="6.1.1.10"/>
    </reaction>
</comment>
<organism evidence="14 15">
    <name type="scientific">Emergomyces africanus</name>
    <dbReference type="NCBI Taxonomy" id="1955775"/>
    <lineage>
        <taxon>Eukaryota</taxon>
        <taxon>Fungi</taxon>
        <taxon>Dikarya</taxon>
        <taxon>Ascomycota</taxon>
        <taxon>Pezizomycotina</taxon>
        <taxon>Eurotiomycetes</taxon>
        <taxon>Eurotiomycetidae</taxon>
        <taxon>Onygenales</taxon>
        <taxon>Ajellomycetaceae</taxon>
        <taxon>Emergomyces</taxon>
    </lineage>
</organism>
<dbReference type="InterPro" id="IPR014729">
    <property type="entry name" value="Rossmann-like_a/b/a_fold"/>
</dbReference>
<dbReference type="CDD" id="cd07957">
    <property type="entry name" value="Anticodon_Ia_Met"/>
    <property type="match status" value="1"/>
</dbReference>
<dbReference type="Pfam" id="PF09334">
    <property type="entry name" value="tRNA-synt_1g"/>
    <property type="match status" value="1"/>
</dbReference>
<protein>
    <recommendedName>
        <fullName evidence="9">Probable methionine--tRNA ligase, mitochondrial</fullName>
        <ecNumber evidence="2">6.1.1.10</ecNumber>
    </recommendedName>
</protein>
<dbReference type="PANTHER" id="PTHR43326:SF1">
    <property type="entry name" value="METHIONINE--TRNA LIGASE, MITOCHONDRIAL"/>
    <property type="match status" value="1"/>
</dbReference>
<feature type="domain" description="Methionyl-tRNA synthetase anticodon-binding" evidence="13">
    <location>
        <begin position="438"/>
        <end position="540"/>
    </location>
</feature>
<keyword evidence="6 10" id="KW-0648">Protein biosynthesis</keyword>
<evidence type="ECO:0000313" key="15">
    <source>
        <dbReference type="Proteomes" id="UP000091918"/>
    </source>
</evidence>
<keyword evidence="4 10" id="KW-0547">Nucleotide-binding</keyword>
<evidence type="ECO:0000256" key="6">
    <source>
        <dbReference type="ARBA" id="ARBA00022917"/>
    </source>
</evidence>
<reference evidence="14 15" key="1">
    <citation type="submission" date="2015-07" db="EMBL/GenBank/DDBJ databases">
        <title>Emmonsia species relationships and genome sequence.</title>
        <authorList>
            <person name="Cuomo C.A."/>
            <person name="Schwartz I.S."/>
            <person name="Kenyon C."/>
            <person name="de Hoog G.S."/>
            <person name="Govender N.P."/>
            <person name="Botha A."/>
            <person name="Moreno L."/>
            <person name="de Vries M."/>
            <person name="Munoz J.F."/>
            <person name="Stielow J.B."/>
        </authorList>
    </citation>
    <scope>NUCLEOTIDE SEQUENCE [LARGE SCALE GENOMIC DNA]</scope>
    <source>
        <strain evidence="14 15">CBS 136260</strain>
    </source>
</reference>
<feature type="domain" description="Methionyl/Leucyl tRNA synthetase" evidence="12">
    <location>
        <begin position="55"/>
        <end position="420"/>
    </location>
</feature>
<name>A0A1B7P2Z7_9EURO</name>
<evidence type="ECO:0000256" key="2">
    <source>
        <dbReference type="ARBA" id="ARBA00012838"/>
    </source>
</evidence>
<keyword evidence="7 10" id="KW-0030">Aminoacyl-tRNA synthetase</keyword>
<comment type="similarity">
    <text evidence="1 10">Belongs to the class-I aminoacyl-tRNA synthetase family.</text>
</comment>
<dbReference type="Gene3D" id="2.170.220.10">
    <property type="match status" value="1"/>
</dbReference>
<accession>A0A1B7P2Z7</accession>
<dbReference type="InterPro" id="IPR014758">
    <property type="entry name" value="Met-tRNA_synth"/>
</dbReference>
<dbReference type="AlphaFoldDB" id="A0A1B7P2Z7"/>
<dbReference type="Gene3D" id="1.10.730.10">
    <property type="entry name" value="Isoleucyl-tRNA Synthetase, Domain 1"/>
    <property type="match status" value="1"/>
</dbReference>
<dbReference type="InterPro" id="IPR009080">
    <property type="entry name" value="tRNAsynth_Ia_anticodon-bd"/>
</dbReference>
<dbReference type="GO" id="GO:0004825">
    <property type="term" value="F:methionine-tRNA ligase activity"/>
    <property type="evidence" value="ECO:0007669"/>
    <property type="project" value="UniProtKB-EC"/>
</dbReference>
<dbReference type="EMBL" id="LGUA01000180">
    <property type="protein sequence ID" value="OAX83393.1"/>
    <property type="molecule type" value="Genomic_DNA"/>
</dbReference>
<dbReference type="InterPro" id="IPR015413">
    <property type="entry name" value="Methionyl/Leucyl_tRNA_Synth"/>
</dbReference>
<sequence length="710" mass="78709">MLEFELRAVYRAVRFTKLTSRNWICSPCRNALLRRPQWRAVSTAPPRVGDKKPFYVTTPIFYVNAAPHVGHLYTMILADVLKRWQILLGNTDAKLLTGTDEHGLKIQQAAAALGMTPQELCDQNCETFKNLASKGNVDYDHFIRTTSAEHKEAVRYFWDMLNHRGYIYTSKHEGWYSVSDEAFYPPSAVQPILDPSTGRKLITSIETGKEVQWTSEENYHFRLSAFKEPLLEHFRKNPNFIMPRNYMDGIVAAVSSGLQDLSISRPASRLNWGIPVPYDESQVIYVWLDALVNYLTYAGYPFPPGSKSIWPADVQVVGKDILRRFHCIYWPAFLMALDLPLPRQILAHAHWTINHEKMSKSTGNVVNPNFAIERFNIDTMRFYLTIDGAQSSDSDYENAYIVERYKKGLQWGIGNLTSRLLRGKKWSVRDSIVMAAEGQLKGNKHHDLLESIPERVKAEMEQLDPRKALNSIMEIIYQTNKYFHEMEPWALVKAPSAGNSTKLNDVLYTTAESLRIAGILLQPFMPQKSSELLDMLGVARQVEKRNFNAAKFGADRDYGVPLVDLKDGIAGTLFPPLISEAPVRHHIDCKIQGASALCTNLIEASQSGAGWTTVTAESSQVPTAEFIVPLTITITGGLEKLGAAPTMTPAPSNGAETGATNTGDARPTGTGTNAPATTNSTGGAALPLITAAAHWGAIGGAAVAVAVLVI</sequence>
<evidence type="ECO:0000256" key="10">
    <source>
        <dbReference type="RuleBase" id="RU363039"/>
    </source>
</evidence>
<evidence type="ECO:0000259" key="12">
    <source>
        <dbReference type="Pfam" id="PF09334"/>
    </source>
</evidence>
<dbReference type="CDD" id="cd00814">
    <property type="entry name" value="MetRS_core"/>
    <property type="match status" value="1"/>
</dbReference>
<keyword evidence="3 10" id="KW-0436">Ligase</keyword>
<feature type="region of interest" description="Disordered" evidence="11">
    <location>
        <begin position="644"/>
        <end position="678"/>
    </location>
</feature>
<dbReference type="FunFam" id="2.170.220.10:FF:000001">
    <property type="entry name" value="methionine--tRNA ligase, mitochondrial"/>
    <property type="match status" value="1"/>
</dbReference>
<feature type="compositionally biased region" description="Polar residues" evidence="11">
    <location>
        <begin position="649"/>
        <end position="663"/>
    </location>
</feature>
<dbReference type="SUPFAM" id="SSF47323">
    <property type="entry name" value="Anticodon-binding domain of a subclass of class I aminoacyl-tRNA synthetases"/>
    <property type="match status" value="1"/>
</dbReference>
<dbReference type="Pfam" id="PF19303">
    <property type="entry name" value="Anticodon_3"/>
    <property type="match status" value="1"/>
</dbReference>
<evidence type="ECO:0000256" key="3">
    <source>
        <dbReference type="ARBA" id="ARBA00022598"/>
    </source>
</evidence>
<evidence type="ECO:0000256" key="5">
    <source>
        <dbReference type="ARBA" id="ARBA00022840"/>
    </source>
</evidence>
<gene>
    <name evidence="14" type="ORF">ACJ72_02235</name>
</gene>
<feature type="compositionally biased region" description="Low complexity" evidence="11">
    <location>
        <begin position="667"/>
        <end position="678"/>
    </location>
</feature>
<dbReference type="InterPro" id="IPR041872">
    <property type="entry name" value="Anticodon_Met"/>
</dbReference>
<proteinExistence type="inferred from homology"/>
<dbReference type="InterPro" id="IPR023457">
    <property type="entry name" value="Met-tRNA_synth_2"/>
</dbReference>
<evidence type="ECO:0000256" key="1">
    <source>
        <dbReference type="ARBA" id="ARBA00005594"/>
    </source>
</evidence>
<evidence type="ECO:0000256" key="4">
    <source>
        <dbReference type="ARBA" id="ARBA00022741"/>
    </source>
</evidence>
<dbReference type="OrthoDB" id="24670at2759"/>
<comment type="caution">
    <text evidence="14">The sequence shown here is derived from an EMBL/GenBank/DDBJ whole genome shotgun (WGS) entry which is preliminary data.</text>
</comment>
<evidence type="ECO:0000256" key="11">
    <source>
        <dbReference type="SAM" id="MobiDB-lite"/>
    </source>
</evidence>
<dbReference type="InterPro" id="IPR033911">
    <property type="entry name" value="MetRS_core"/>
</dbReference>
<dbReference type="SUPFAM" id="SSF52374">
    <property type="entry name" value="Nucleotidylyl transferase"/>
    <property type="match status" value="1"/>
</dbReference>
<keyword evidence="5 10" id="KW-0067">ATP-binding</keyword>
<dbReference type="EC" id="6.1.1.10" evidence="2"/>